<evidence type="ECO:0000313" key="3">
    <source>
        <dbReference type="Proteomes" id="UP000095210"/>
    </source>
</evidence>
<organism evidence="2 3">
    <name type="scientific">Actinoalloteichus hymeniacidonis</name>
    <dbReference type="NCBI Taxonomy" id="340345"/>
    <lineage>
        <taxon>Bacteria</taxon>
        <taxon>Bacillati</taxon>
        <taxon>Actinomycetota</taxon>
        <taxon>Actinomycetes</taxon>
        <taxon>Pseudonocardiales</taxon>
        <taxon>Pseudonocardiaceae</taxon>
        <taxon>Actinoalloteichus</taxon>
    </lineage>
</organism>
<keyword evidence="3" id="KW-1185">Reference proteome</keyword>
<dbReference type="AlphaFoldDB" id="A0AAC9HKK3"/>
<dbReference type="KEGG" id="ahm:TL08_00455"/>
<dbReference type="EMBL" id="CP014859">
    <property type="protein sequence ID" value="AOS60939.1"/>
    <property type="molecule type" value="Genomic_DNA"/>
</dbReference>
<evidence type="ECO:0000259" key="1">
    <source>
        <dbReference type="Pfam" id="PF19054"/>
    </source>
</evidence>
<proteinExistence type="predicted"/>
<gene>
    <name evidence="2" type="ORF">TL08_00455</name>
</gene>
<dbReference type="Proteomes" id="UP000095210">
    <property type="component" value="Chromosome"/>
</dbReference>
<accession>A0AAC9HKK3</accession>
<dbReference type="InterPro" id="IPR043917">
    <property type="entry name" value="DUF5753"/>
</dbReference>
<evidence type="ECO:0000313" key="2">
    <source>
        <dbReference type="EMBL" id="AOS60939.1"/>
    </source>
</evidence>
<protein>
    <recommendedName>
        <fullName evidence="1">DUF5753 domain-containing protein</fullName>
    </recommendedName>
</protein>
<name>A0AAC9HKK3_9PSEU</name>
<dbReference type="Pfam" id="PF19054">
    <property type="entry name" value="DUF5753"/>
    <property type="match status" value="1"/>
</dbReference>
<feature type="domain" description="DUF5753" evidence="1">
    <location>
        <begin position="1"/>
        <end position="91"/>
    </location>
</feature>
<reference evidence="3" key="1">
    <citation type="submission" date="2016-03" db="EMBL/GenBank/DDBJ databases">
        <title>Complete genome sequence of the type strain Actinoalloteichus hymeniacidonis DSM 45092.</title>
        <authorList>
            <person name="Schaffert L."/>
            <person name="Albersmeier A."/>
            <person name="Winkler A."/>
            <person name="Kalinowski J."/>
            <person name="Zotchev S."/>
            <person name="Ruckert C."/>
        </authorList>
    </citation>
    <scope>NUCLEOTIDE SEQUENCE [LARGE SCALE GENOMIC DNA]</scope>
    <source>
        <strain evidence="3">HPA177(T) (DSM 45092(T))</strain>
    </source>
</reference>
<sequence length="96" mass="10560">MREQIRHLIKSSLQSNINVRVLPLNTGAFPGIGTSFNLVHLDAADTSVAYLDTLTGGLFVEDDDDVYAYRLTFDRLNEMALSSEDSVRLLEGIGVS</sequence>